<sequence length="37" mass="4641">MWLSSKSRSKVHSFLTLFLCDRNYFFQFLLLKKKLWK</sequence>
<dbReference type="EMBL" id="GBXM01071315">
    <property type="protein sequence ID" value="JAH37262.1"/>
    <property type="molecule type" value="Transcribed_RNA"/>
</dbReference>
<organism evidence="1">
    <name type="scientific">Anguilla anguilla</name>
    <name type="common">European freshwater eel</name>
    <name type="synonym">Muraena anguilla</name>
    <dbReference type="NCBI Taxonomy" id="7936"/>
    <lineage>
        <taxon>Eukaryota</taxon>
        <taxon>Metazoa</taxon>
        <taxon>Chordata</taxon>
        <taxon>Craniata</taxon>
        <taxon>Vertebrata</taxon>
        <taxon>Euteleostomi</taxon>
        <taxon>Actinopterygii</taxon>
        <taxon>Neopterygii</taxon>
        <taxon>Teleostei</taxon>
        <taxon>Anguilliformes</taxon>
        <taxon>Anguillidae</taxon>
        <taxon>Anguilla</taxon>
    </lineage>
</organism>
<reference evidence="1" key="2">
    <citation type="journal article" date="2015" name="Fish Shellfish Immunol.">
        <title>Early steps in the European eel (Anguilla anguilla)-Vibrio vulnificus interaction in the gills: Role of the RtxA13 toxin.</title>
        <authorList>
            <person name="Callol A."/>
            <person name="Pajuelo D."/>
            <person name="Ebbesson L."/>
            <person name="Teles M."/>
            <person name="MacKenzie S."/>
            <person name="Amaro C."/>
        </authorList>
    </citation>
    <scope>NUCLEOTIDE SEQUENCE</scope>
</reference>
<reference evidence="1" key="1">
    <citation type="submission" date="2014-11" db="EMBL/GenBank/DDBJ databases">
        <authorList>
            <person name="Amaro Gonzalez C."/>
        </authorList>
    </citation>
    <scope>NUCLEOTIDE SEQUENCE</scope>
</reference>
<dbReference type="AlphaFoldDB" id="A0A0E9S7U0"/>
<protein>
    <submittedName>
        <fullName evidence="1">Uncharacterized protein</fullName>
    </submittedName>
</protein>
<name>A0A0E9S7U0_ANGAN</name>
<proteinExistence type="predicted"/>
<accession>A0A0E9S7U0</accession>
<evidence type="ECO:0000313" key="1">
    <source>
        <dbReference type="EMBL" id="JAH37262.1"/>
    </source>
</evidence>